<dbReference type="RefSeq" id="XP_051444974.1">
    <property type="nucleotide sequence ID" value="XM_051584587.1"/>
</dbReference>
<reference evidence="5" key="2">
    <citation type="journal article" date="2022" name="Proc. Natl. Acad. Sci. U.S.A.">
        <title>Diploid-dominant life cycles characterize the early evolution of Fungi.</title>
        <authorList>
            <person name="Amses K.R."/>
            <person name="Simmons D.R."/>
            <person name="Longcore J.E."/>
            <person name="Mondo S.J."/>
            <person name="Seto K."/>
            <person name="Jeronimo G.H."/>
            <person name="Bonds A.E."/>
            <person name="Quandt C.A."/>
            <person name="Davis W.J."/>
            <person name="Chang Y."/>
            <person name="Federici B.A."/>
            <person name="Kuo A."/>
            <person name="LaButti K."/>
            <person name="Pangilinan J."/>
            <person name="Andreopoulos W."/>
            <person name="Tritt A."/>
            <person name="Riley R."/>
            <person name="Hundley H."/>
            <person name="Johnson J."/>
            <person name="Lipzen A."/>
            <person name="Barry K."/>
            <person name="Lang B.F."/>
            <person name="Cuomo C.A."/>
            <person name="Buchler N.E."/>
            <person name="Grigoriev I.V."/>
            <person name="Spatafora J.W."/>
            <person name="Stajich J.E."/>
            <person name="James T.Y."/>
        </authorList>
    </citation>
    <scope>NUCLEOTIDE SEQUENCE</scope>
    <source>
        <strain evidence="5">AG</strain>
    </source>
</reference>
<dbReference type="GO" id="GO:0070628">
    <property type="term" value="F:proteasome binding"/>
    <property type="evidence" value="ECO:0007669"/>
    <property type="project" value="TreeGrafter"/>
</dbReference>
<dbReference type="Gene3D" id="1.20.58.1590">
    <property type="entry name" value="Tethering factor for nuclear proteasome Cut8/Sts1"/>
    <property type="match status" value="1"/>
</dbReference>
<keyword evidence="6" id="KW-1185">Reference proteome</keyword>
<keyword evidence="3" id="KW-0653">Protein transport</keyword>
<protein>
    <recommendedName>
        <fullName evidence="3">Tethering factor for nuclear proteasome STS1</fullName>
    </recommendedName>
</protein>
<dbReference type="GO" id="GO:0043248">
    <property type="term" value="P:proteasome assembly"/>
    <property type="evidence" value="ECO:0007669"/>
    <property type="project" value="InterPro"/>
</dbReference>
<comment type="function">
    <text evidence="3">Involved in ubiquitin-mediated protein degradation. Regulatory factor in the ubiquitin/proteasome pathway that controls the turnover of proteasome substrates. Targets proteasomes to the nucleus and facilitates the degradation of nuclear proteins.</text>
</comment>
<name>A0AAD5ECY2_UMBRA</name>
<feature type="compositionally biased region" description="Polar residues" evidence="4">
    <location>
        <begin position="1"/>
        <end position="21"/>
    </location>
</feature>
<dbReference type="GO" id="GO:0031965">
    <property type="term" value="C:nuclear membrane"/>
    <property type="evidence" value="ECO:0007669"/>
    <property type="project" value="TreeGrafter"/>
</dbReference>
<dbReference type="GeneID" id="75909937"/>
<keyword evidence="3" id="KW-0963">Cytoplasm</keyword>
<comment type="subunit">
    <text evidence="3">Binds the proteasome.</text>
</comment>
<dbReference type="GO" id="GO:0015031">
    <property type="term" value="P:protein transport"/>
    <property type="evidence" value="ECO:0007669"/>
    <property type="project" value="UniProtKB-UniRule"/>
</dbReference>
<evidence type="ECO:0000313" key="6">
    <source>
        <dbReference type="Proteomes" id="UP001206595"/>
    </source>
</evidence>
<sequence length="440" mass="49745">MSLSSSALTSWKEQRKGSQPQDGHFVFRFLSPPLDSFTMQKGRKRRISDDEDMTLAPSAADPTFQFGKTLQSNLRTDMKAKTAENSSKRTKTDMTNHLSVRKLLVRGSLIELFSLLIVDTLDKTTLVDLVNGLIDSYPSLQPEIEKNIPAPTLQSVSQAINDLEYKLSESFPYSRSGPMRDDYSYNRVKGHLMDLVNALQEYADHFTTSSDFPTTTFSYLHFATLVAERLPSWSNPTHNNIQRNLYLDLVKYWMKAIEQATSKIAEGKIYGEQVVTEWAKNLMQHNNATNGLFSEAIDLFANSLGWIIGFSSPTIGGKDQVFHMDSQFKIHQITELYSQKPIHFQITEMNKSFMIWVGRPQDGLADLSIAMPAMNKNTPPPASNLITQDMSDVSVDLGRRLALRYGQQFIVSINVPSDDQMMMAFVEKKITTLLKDIIVN</sequence>
<dbReference type="AlphaFoldDB" id="A0AAD5ECY2"/>
<accession>A0AAD5ECY2</accession>
<dbReference type="Pfam" id="PF16093">
    <property type="entry name" value="PAC4"/>
    <property type="match status" value="1"/>
</dbReference>
<dbReference type="GO" id="GO:0031144">
    <property type="term" value="P:proteasome localization"/>
    <property type="evidence" value="ECO:0007669"/>
    <property type="project" value="UniProtKB-UniRule"/>
</dbReference>
<proteinExistence type="inferred from homology"/>
<dbReference type="PANTHER" id="PTHR28032:SF1">
    <property type="entry name" value="FI02826P"/>
    <property type="match status" value="1"/>
</dbReference>
<evidence type="ECO:0000256" key="3">
    <source>
        <dbReference type="RuleBase" id="RU368013"/>
    </source>
</evidence>
<organism evidence="5 6">
    <name type="scientific">Umbelopsis ramanniana AG</name>
    <dbReference type="NCBI Taxonomy" id="1314678"/>
    <lineage>
        <taxon>Eukaryota</taxon>
        <taxon>Fungi</taxon>
        <taxon>Fungi incertae sedis</taxon>
        <taxon>Mucoromycota</taxon>
        <taxon>Mucoromycotina</taxon>
        <taxon>Umbelopsidomycetes</taxon>
        <taxon>Umbelopsidales</taxon>
        <taxon>Umbelopsidaceae</taxon>
        <taxon>Umbelopsis</taxon>
    </lineage>
</organism>
<feature type="region of interest" description="Disordered" evidence="4">
    <location>
        <begin position="1"/>
        <end position="23"/>
    </location>
</feature>
<dbReference type="PANTHER" id="PTHR28032">
    <property type="entry name" value="FI02826P"/>
    <property type="match status" value="1"/>
</dbReference>
<reference evidence="5" key="1">
    <citation type="submission" date="2021-06" db="EMBL/GenBank/DDBJ databases">
        <authorList>
            <consortium name="DOE Joint Genome Institute"/>
            <person name="Mondo S.J."/>
            <person name="Amses K.R."/>
            <person name="Simmons D.R."/>
            <person name="Longcore J.E."/>
            <person name="Seto K."/>
            <person name="Alves G.H."/>
            <person name="Bonds A.E."/>
            <person name="Quandt C.A."/>
            <person name="Davis W.J."/>
            <person name="Chang Y."/>
            <person name="Letcher P.M."/>
            <person name="Powell M.J."/>
            <person name="Kuo A."/>
            <person name="Labutti K."/>
            <person name="Pangilinan J."/>
            <person name="Andreopoulos W."/>
            <person name="Tritt A."/>
            <person name="Riley R."/>
            <person name="Hundley H."/>
            <person name="Johnson J."/>
            <person name="Lipzen A."/>
            <person name="Barry K."/>
            <person name="Berbee M.L."/>
            <person name="Buchler N.E."/>
            <person name="Grigoriev I.V."/>
            <person name="Spatafora J.W."/>
            <person name="Stajich J.E."/>
            <person name="James T.Y."/>
        </authorList>
    </citation>
    <scope>NUCLEOTIDE SEQUENCE</scope>
    <source>
        <strain evidence="5">AG</strain>
    </source>
</reference>
<evidence type="ECO:0000256" key="2">
    <source>
        <dbReference type="ARBA" id="ARBA00023242"/>
    </source>
</evidence>
<comment type="subcellular location">
    <subcellularLocation>
        <location evidence="3">Cytoplasm</location>
    </subcellularLocation>
    <subcellularLocation>
        <location evidence="3">Nucleus</location>
    </subcellularLocation>
</comment>
<comment type="similarity">
    <text evidence="1 3">Belongs to the cut8/STS1 family.</text>
</comment>
<dbReference type="GO" id="GO:0005737">
    <property type="term" value="C:cytoplasm"/>
    <property type="evidence" value="ECO:0007669"/>
    <property type="project" value="UniProtKB-SubCell"/>
</dbReference>
<dbReference type="Proteomes" id="UP001206595">
    <property type="component" value="Unassembled WGS sequence"/>
</dbReference>
<dbReference type="GO" id="GO:0071630">
    <property type="term" value="P:nuclear protein quality control by the ubiquitin-proteasome system"/>
    <property type="evidence" value="ECO:0007669"/>
    <property type="project" value="UniProtKB-UniRule"/>
</dbReference>
<dbReference type="InterPro" id="IPR032157">
    <property type="entry name" value="PAC4"/>
</dbReference>
<evidence type="ECO:0000256" key="1">
    <source>
        <dbReference type="ARBA" id="ARBA00006199"/>
    </source>
</evidence>
<dbReference type="InterPro" id="IPR013868">
    <property type="entry name" value="Cut8/Sts1_fam"/>
</dbReference>
<evidence type="ECO:0000313" key="5">
    <source>
        <dbReference type="EMBL" id="KAI8579970.1"/>
    </source>
</evidence>
<dbReference type="InterPro" id="IPR038422">
    <property type="entry name" value="Cut8/Sts1_sf"/>
</dbReference>
<keyword evidence="3" id="KW-0813">Transport</keyword>
<comment type="caution">
    <text evidence="5">The sequence shown here is derived from an EMBL/GenBank/DDBJ whole genome shotgun (WGS) entry which is preliminary data.</text>
</comment>
<evidence type="ECO:0000256" key="4">
    <source>
        <dbReference type="SAM" id="MobiDB-lite"/>
    </source>
</evidence>
<dbReference type="EMBL" id="MU620916">
    <property type="protein sequence ID" value="KAI8579970.1"/>
    <property type="molecule type" value="Genomic_DNA"/>
</dbReference>
<dbReference type="Pfam" id="PF08559">
    <property type="entry name" value="Cut8"/>
    <property type="match status" value="1"/>
</dbReference>
<keyword evidence="2 3" id="KW-0539">Nucleus</keyword>
<gene>
    <name evidence="5" type="ORF">K450DRAFT_199062</name>
</gene>